<dbReference type="Pfam" id="PF26204">
    <property type="entry name" value="Med14_fung"/>
    <property type="match status" value="1"/>
</dbReference>
<dbReference type="InterPro" id="IPR013947">
    <property type="entry name" value="Mediator_Med14"/>
</dbReference>
<comment type="subunit">
    <text evidence="10">Component of the Mediator complex.</text>
</comment>
<feature type="compositionally biased region" description="Polar residues" evidence="11">
    <location>
        <begin position="1068"/>
        <end position="1092"/>
    </location>
</feature>
<feature type="compositionally biased region" description="Polar residues" evidence="11">
    <location>
        <begin position="12"/>
        <end position="34"/>
    </location>
</feature>
<feature type="compositionally biased region" description="Low complexity" evidence="11">
    <location>
        <begin position="1136"/>
        <end position="1152"/>
    </location>
</feature>
<evidence type="ECO:0000256" key="1">
    <source>
        <dbReference type="ARBA" id="ARBA00004123"/>
    </source>
</evidence>
<evidence type="ECO:0000256" key="10">
    <source>
        <dbReference type="RuleBase" id="RU365082"/>
    </source>
</evidence>
<comment type="subcellular location">
    <subcellularLocation>
        <location evidence="1 10">Nucleus</location>
    </subcellularLocation>
</comment>
<feature type="compositionally biased region" description="Basic and acidic residues" evidence="11">
    <location>
        <begin position="1"/>
        <end position="10"/>
    </location>
</feature>
<evidence type="ECO:0000313" key="14">
    <source>
        <dbReference type="Proteomes" id="UP001309876"/>
    </source>
</evidence>
<evidence type="ECO:0000256" key="4">
    <source>
        <dbReference type="ARBA" id="ARBA00023015"/>
    </source>
</evidence>
<keyword evidence="14" id="KW-1185">Reference proteome</keyword>
<feature type="compositionally biased region" description="Low complexity" evidence="11">
    <location>
        <begin position="1101"/>
        <end position="1119"/>
    </location>
</feature>
<evidence type="ECO:0000256" key="9">
    <source>
        <dbReference type="ARBA" id="ARBA00032007"/>
    </source>
</evidence>
<keyword evidence="5 10" id="KW-0010">Activator</keyword>
<evidence type="ECO:0000259" key="12">
    <source>
        <dbReference type="Pfam" id="PF08638"/>
    </source>
</evidence>
<dbReference type="PANTHER" id="PTHR12809">
    <property type="entry name" value="MEDIATOR COMPLEX SUBUNIT"/>
    <property type="match status" value="1"/>
</dbReference>
<evidence type="ECO:0000256" key="8">
    <source>
        <dbReference type="ARBA" id="ARBA00025687"/>
    </source>
</evidence>
<evidence type="ECO:0000313" key="13">
    <source>
        <dbReference type="EMBL" id="KAK5083933.1"/>
    </source>
</evidence>
<dbReference type="Pfam" id="PF08638">
    <property type="entry name" value="Med14"/>
    <property type="match status" value="1"/>
</dbReference>
<evidence type="ECO:0000256" key="6">
    <source>
        <dbReference type="ARBA" id="ARBA00023163"/>
    </source>
</evidence>
<dbReference type="GO" id="GO:0016592">
    <property type="term" value="C:mediator complex"/>
    <property type="evidence" value="ECO:0007669"/>
    <property type="project" value="UniProtKB-UniRule"/>
</dbReference>
<evidence type="ECO:0000256" key="11">
    <source>
        <dbReference type="SAM" id="MobiDB-lite"/>
    </source>
</evidence>
<comment type="caution">
    <text evidence="13">The sequence shown here is derived from an EMBL/GenBank/DDBJ whole genome shotgun (WGS) entry which is preliminary data.</text>
</comment>
<evidence type="ECO:0000256" key="7">
    <source>
        <dbReference type="ARBA" id="ARBA00023242"/>
    </source>
</evidence>
<evidence type="ECO:0000256" key="3">
    <source>
        <dbReference type="ARBA" id="ARBA00019619"/>
    </source>
</evidence>
<comment type="similarity">
    <text evidence="2 10">Belongs to the Mediator complex subunit 14 family.</text>
</comment>
<proteinExistence type="inferred from homology"/>
<name>A0AAN7SXB1_9EURO</name>
<accession>A0AAN7SXB1</accession>
<dbReference type="EMBL" id="JAVRRJ010000006">
    <property type="protein sequence ID" value="KAK5083933.1"/>
    <property type="molecule type" value="Genomic_DNA"/>
</dbReference>
<gene>
    <name evidence="13" type="primary">RGR1</name>
    <name evidence="13" type="ORF">LTR05_006440</name>
</gene>
<feature type="region of interest" description="Disordered" evidence="11">
    <location>
        <begin position="1"/>
        <end position="46"/>
    </location>
</feature>
<keyword evidence="4 10" id="KW-0805">Transcription regulation</keyword>
<evidence type="ECO:0000256" key="5">
    <source>
        <dbReference type="ARBA" id="ARBA00023159"/>
    </source>
</evidence>
<dbReference type="GO" id="GO:0003712">
    <property type="term" value="F:transcription coregulator activity"/>
    <property type="evidence" value="ECO:0007669"/>
    <property type="project" value="UniProtKB-UniRule"/>
</dbReference>
<feature type="compositionally biased region" description="Low complexity" evidence="11">
    <location>
        <begin position="1160"/>
        <end position="1196"/>
    </location>
</feature>
<sequence length="1209" mass="136620">MADCEVKESGIESFTNSHGATDSDTQARNQTSRANGGLGTTTGTHPIMSMNKSDGAMNGIINSHLDQSTSLATLHIAQLPEELLESFKTTFPDDVYVSVSQLVERATRLCWTDLARLLEKLREIKIRDPKDIADRIPGEVHTPNDSSKENREKKLRIWEYAEKHKRVLIKLLVILQWSAKTEENQATIALNWYLNELRQCFHGANKALGETLRFNHTWQDAAPDLHTAAEILAAGKIAALPDLGYVEERKLTAKQMLSTMRRLDNVLSVRMIVEDNIPAPLSKWRIHDGRVIFTMPHEFEISLSVMDEEPDAKFQTVDVTFIFWPKPTMSQFLLDDILITTNHQLAERGIEGAFRFLHELTLTQKLQEFYQQAVLLTQGVWSGHLEVEMIKRTLVVQYWTRRASSKSWIEVSINSGRLDLKEEPVEYPIPYIHLRWLRYGKLVPDHMIEIDLVHLSFESILNQVVAHHIDFLFDSIYDRLAATKLFQNGDLELEQTSSLTDGLECSLSIELSKKEHVRLTCDCVAGAVVISPATDRTSRLQAELARSKNAVEDLLARFQTLRCSIVHNSLSQAMRASSWQNLPGMHIPYNELRELFGPSIIRANFFKRTTWAENWILVASFGTYGDLWWLVHYPINGQRTVQALEYNPIHLQKSLSSGYLEKLAEYASRTITMQTNQHSALGLAVMSSLPSAETAGAGSMKVHLDDQEDLCAIQGDIVVSSSSSKRASQKPHLIAYARLRAPDEVLKQLVEAELDSSTIIDADKRLLQLRIPCAVGEARLGTVLTKLRHIDDLISCMTLVYYSKALTTQRVTMHEIVIDYSTDLTSKLSLALVFEGTSDVSRVRLLPQGSNPHALILEHIQPLMSPTQGTLSERVNKLLATLRMNLALARCLQYLQGLVCVAEVPSMSTLNLAESRKWLRMHILARDIQRFGVHFFTTNAAFKHDIDTQETPQKMLVRLEIEPNLGGFGSKLGWIVRPAIEEFKNYTRPSYASHALEERLKQRLLSANDTRWLSMDQAVKCLIDQPGPLLVALHDIILEWVKEAVEEQSRATEPQPNEDAMLRDPAGPQTSHPNGQPNLASVQNMQNTQNYPPQQPAVDTMQLKQAQAMRARQQQMQRQNGHPQSFPQGRPMNSAMNVQQNGNPNMNINMNGTSRVMTAPPQQVRQPQPNPQQRRAGMNPAAQQQQQARNNQNRNQRPPPHPNDVINLD</sequence>
<dbReference type="PANTHER" id="PTHR12809:SF2">
    <property type="entry name" value="MEDIATOR OF RNA POLYMERASE II TRANSCRIPTION SUBUNIT 14"/>
    <property type="match status" value="1"/>
</dbReference>
<dbReference type="AlphaFoldDB" id="A0AAN7SXB1"/>
<feature type="domain" description="Mediator complex subunit MED14 N-terminal" evidence="12">
    <location>
        <begin position="97"/>
        <end position="307"/>
    </location>
</feature>
<reference evidence="13 14" key="1">
    <citation type="submission" date="2023-08" db="EMBL/GenBank/DDBJ databases">
        <title>Black Yeasts Isolated from many extreme environments.</title>
        <authorList>
            <person name="Coleine C."/>
            <person name="Stajich J.E."/>
            <person name="Selbmann L."/>
        </authorList>
    </citation>
    <scope>NUCLEOTIDE SEQUENCE [LARGE SCALE GENOMIC DNA]</scope>
    <source>
        <strain evidence="13 14">CCFEE 5910</strain>
    </source>
</reference>
<dbReference type="GO" id="GO:0070847">
    <property type="term" value="C:core mediator complex"/>
    <property type="evidence" value="ECO:0007669"/>
    <property type="project" value="TreeGrafter"/>
</dbReference>
<dbReference type="InterPro" id="IPR055122">
    <property type="entry name" value="Med14_N"/>
</dbReference>
<evidence type="ECO:0000256" key="2">
    <source>
        <dbReference type="ARBA" id="ARBA00007813"/>
    </source>
</evidence>
<comment type="function">
    <text evidence="8 10">Component of the Mediator complex, a coactivator involved in the regulated transcription of nearly all RNA polymerase II-dependent genes. Mediator functions as a bridge to convey information from gene-specific regulatory proteins to the basal RNA polymerase II transcription machinery. Mediator is recruited to promoters by direct interactions with regulatory proteins and serves as a scaffold for the assembly of a functional preinitiation complex with RNA polymerase II and the general transcription factors.</text>
</comment>
<keyword evidence="6 10" id="KW-0804">Transcription</keyword>
<dbReference type="GO" id="GO:0006357">
    <property type="term" value="P:regulation of transcription by RNA polymerase II"/>
    <property type="evidence" value="ECO:0007669"/>
    <property type="project" value="InterPro"/>
</dbReference>
<feature type="region of interest" description="Disordered" evidence="11">
    <location>
        <begin position="1048"/>
        <end position="1209"/>
    </location>
</feature>
<dbReference type="Proteomes" id="UP001309876">
    <property type="component" value="Unassembled WGS sequence"/>
</dbReference>
<keyword evidence="7 10" id="KW-0539">Nucleus</keyword>
<organism evidence="13 14">
    <name type="scientific">Lithohypha guttulata</name>
    <dbReference type="NCBI Taxonomy" id="1690604"/>
    <lineage>
        <taxon>Eukaryota</taxon>
        <taxon>Fungi</taxon>
        <taxon>Dikarya</taxon>
        <taxon>Ascomycota</taxon>
        <taxon>Pezizomycotina</taxon>
        <taxon>Eurotiomycetes</taxon>
        <taxon>Chaetothyriomycetidae</taxon>
        <taxon>Chaetothyriales</taxon>
        <taxon>Trichomeriaceae</taxon>
        <taxon>Lithohypha</taxon>
    </lineage>
</organism>
<protein>
    <recommendedName>
        <fullName evidence="3 10">Mediator of RNA polymerase II transcription subunit 14</fullName>
    </recommendedName>
    <alternativeName>
        <fullName evidence="9 10">Mediator complex subunit 14</fullName>
    </alternativeName>
</protein>